<dbReference type="GO" id="GO:0016209">
    <property type="term" value="F:antioxidant activity"/>
    <property type="evidence" value="ECO:0007669"/>
    <property type="project" value="InterPro"/>
</dbReference>
<name>A0A6J6DDC0_9ZZZZ</name>
<keyword evidence="2" id="KW-0676">Redox-active center</keyword>
<gene>
    <name evidence="4" type="ORF">UFOPK1639_00508</name>
</gene>
<dbReference type="GO" id="GO:0016491">
    <property type="term" value="F:oxidoreductase activity"/>
    <property type="evidence" value="ECO:0007669"/>
    <property type="project" value="UniProtKB-KW"/>
</dbReference>
<dbReference type="InterPro" id="IPR036249">
    <property type="entry name" value="Thioredoxin-like_sf"/>
</dbReference>
<protein>
    <submittedName>
        <fullName evidence="4">Unannotated protein</fullName>
    </submittedName>
</protein>
<evidence type="ECO:0000256" key="2">
    <source>
        <dbReference type="ARBA" id="ARBA00023284"/>
    </source>
</evidence>
<evidence type="ECO:0000259" key="3">
    <source>
        <dbReference type="PROSITE" id="PS51352"/>
    </source>
</evidence>
<dbReference type="InterPro" id="IPR000866">
    <property type="entry name" value="AhpC/TSA"/>
</dbReference>
<dbReference type="EMBL" id="CAEZTH010000046">
    <property type="protein sequence ID" value="CAB4562010.1"/>
    <property type="molecule type" value="Genomic_DNA"/>
</dbReference>
<reference evidence="4" key="1">
    <citation type="submission" date="2020-05" db="EMBL/GenBank/DDBJ databases">
        <authorList>
            <person name="Chiriac C."/>
            <person name="Salcher M."/>
            <person name="Ghai R."/>
            <person name="Kavagutti S V."/>
        </authorList>
    </citation>
    <scope>NUCLEOTIDE SEQUENCE</scope>
</reference>
<dbReference type="InterPro" id="IPR024706">
    <property type="entry name" value="Peroxiredoxin_AhpC-typ"/>
</dbReference>
<dbReference type="SUPFAM" id="SSF52833">
    <property type="entry name" value="Thioredoxin-like"/>
    <property type="match status" value="1"/>
</dbReference>
<accession>A0A6J6DDC0</accession>
<organism evidence="4">
    <name type="scientific">freshwater metagenome</name>
    <dbReference type="NCBI Taxonomy" id="449393"/>
    <lineage>
        <taxon>unclassified sequences</taxon>
        <taxon>metagenomes</taxon>
        <taxon>ecological metagenomes</taxon>
    </lineage>
</organism>
<dbReference type="PANTHER" id="PTHR43110">
    <property type="entry name" value="THIOL PEROXIDASE"/>
    <property type="match status" value="1"/>
</dbReference>
<keyword evidence="1" id="KW-0560">Oxidoreductase</keyword>
<proteinExistence type="predicted"/>
<dbReference type="InterPro" id="IPR050455">
    <property type="entry name" value="Tpx_Peroxidase_subfamily"/>
</dbReference>
<dbReference type="AlphaFoldDB" id="A0A6J6DDC0"/>
<dbReference type="CDD" id="cd03018">
    <property type="entry name" value="PRX_AhpE_like"/>
    <property type="match status" value="1"/>
</dbReference>
<dbReference type="FunFam" id="3.40.30.10:FF:000118">
    <property type="entry name" value="Peroxiredoxin AhpE"/>
    <property type="match status" value="1"/>
</dbReference>
<evidence type="ECO:0000256" key="1">
    <source>
        <dbReference type="ARBA" id="ARBA00023002"/>
    </source>
</evidence>
<dbReference type="PIRSF" id="PIRSF000239">
    <property type="entry name" value="AHPC"/>
    <property type="match status" value="1"/>
</dbReference>
<dbReference type="InterPro" id="IPR013766">
    <property type="entry name" value="Thioredoxin_domain"/>
</dbReference>
<dbReference type="PROSITE" id="PS51352">
    <property type="entry name" value="THIOREDOXIN_2"/>
    <property type="match status" value="1"/>
</dbReference>
<dbReference type="Gene3D" id="3.40.30.10">
    <property type="entry name" value="Glutaredoxin"/>
    <property type="match status" value="1"/>
</dbReference>
<dbReference type="Pfam" id="PF00578">
    <property type="entry name" value="AhpC-TSA"/>
    <property type="match status" value="1"/>
</dbReference>
<evidence type="ECO:0000313" key="4">
    <source>
        <dbReference type="EMBL" id="CAB4562010.1"/>
    </source>
</evidence>
<feature type="domain" description="Thioredoxin" evidence="3">
    <location>
        <begin position="3"/>
        <end position="152"/>
    </location>
</feature>
<dbReference type="PANTHER" id="PTHR43110:SF1">
    <property type="entry name" value="THIOL PEROXIDASE"/>
    <property type="match status" value="1"/>
</dbReference>
<sequence>MAAEVGEKAPDFELNNQHGEPVKLSSYIGKKPVVLVFYPLSFSGTCTGELCELRDNISIFESADTELLAISVDSKYTQKIFADQEGYKFQVLADFWPHGGVAKQYGVFMEEAGIAKRGTFLIDKEGVIQAKFVNGPGEARDLGSYKEALAAL</sequence>